<evidence type="ECO:0000313" key="1">
    <source>
        <dbReference type="EMBL" id="EFJ36075.1"/>
    </source>
</evidence>
<keyword evidence="2" id="KW-1185">Reference proteome</keyword>
<evidence type="ECO:0000313" key="2">
    <source>
        <dbReference type="Proteomes" id="UP000001514"/>
    </source>
</evidence>
<accession>D8QVK3</accession>
<dbReference type="Proteomes" id="UP000001514">
    <property type="component" value="Unassembled WGS sequence"/>
</dbReference>
<name>D8QVK3_SELML</name>
<proteinExistence type="predicted"/>
<gene>
    <name evidence="1" type="ORF">SELMODRAFT_404511</name>
</gene>
<dbReference type="KEGG" id="smo:SELMODRAFT_404511"/>
<organism evidence="2">
    <name type="scientific">Selaginella moellendorffii</name>
    <name type="common">Spikemoss</name>
    <dbReference type="NCBI Taxonomy" id="88036"/>
    <lineage>
        <taxon>Eukaryota</taxon>
        <taxon>Viridiplantae</taxon>
        <taxon>Streptophyta</taxon>
        <taxon>Embryophyta</taxon>
        <taxon>Tracheophyta</taxon>
        <taxon>Lycopodiopsida</taxon>
        <taxon>Selaginellales</taxon>
        <taxon>Selaginellaceae</taxon>
        <taxon>Selaginella</taxon>
    </lineage>
</organism>
<dbReference type="InParanoid" id="D8QVK3"/>
<protein>
    <submittedName>
        <fullName evidence="1">Uncharacterized protein</fullName>
    </submittedName>
</protein>
<reference evidence="1 2" key="1">
    <citation type="journal article" date="2011" name="Science">
        <title>The Selaginella genome identifies genetic changes associated with the evolution of vascular plants.</title>
        <authorList>
            <person name="Banks J.A."/>
            <person name="Nishiyama T."/>
            <person name="Hasebe M."/>
            <person name="Bowman J.L."/>
            <person name="Gribskov M."/>
            <person name="dePamphilis C."/>
            <person name="Albert V.A."/>
            <person name="Aono N."/>
            <person name="Aoyama T."/>
            <person name="Ambrose B.A."/>
            <person name="Ashton N.W."/>
            <person name="Axtell M.J."/>
            <person name="Barker E."/>
            <person name="Barker M.S."/>
            <person name="Bennetzen J.L."/>
            <person name="Bonawitz N.D."/>
            <person name="Chapple C."/>
            <person name="Cheng C."/>
            <person name="Correa L.G."/>
            <person name="Dacre M."/>
            <person name="DeBarry J."/>
            <person name="Dreyer I."/>
            <person name="Elias M."/>
            <person name="Engstrom E.M."/>
            <person name="Estelle M."/>
            <person name="Feng L."/>
            <person name="Finet C."/>
            <person name="Floyd S.K."/>
            <person name="Frommer W.B."/>
            <person name="Fujita T."/>
            <person name="Gramzow L."/>
            <person name="Gutensohn M."/>
            <person name="Harholt J."/>
            <person name="Hattori M."/>
            <person name="Heyl A."/>
            <person name="Hirai T."/>
            <person name="Hiwatashi Y."/>
            <person name="Ishikawa M."/>
            <person name="Iwata M."/>
            <person name="Karol K.G."/>
            <person name="Koehler B."/>
            <person name="Kolukisaoglu U."/>
            <person name="Kubo M."/>
            <person name="Kurata T."/>
            <person name="Lalonde S."/>
            <person name="Li K."/>
            <person name="Li Y."/>
            <person name="Litt A."/>
            <person name="Lyons E."/>
            <person name="Manning G."/>
            <person name="Maruyama T."/>
            <person name="Michael T.P."/>
            <person name="Mikami K."/>
            <person name="Miyazaki S."/>
            <person name="Morinaga S."/>
            <person name="Murata T."/>
            <person name="Mueller-Roeber B."/>
            <person name="Nelson D.R."/>
            <person name="Obara M."/>
            <person name="Oguri Y."/>
            <person name="Olmstead R.G."/>
            <person name="Onodera N."/>
            <person name="Petersen B.L."/>
            <person name="Pils B."/>
            <person name="Prigge M."/>
            <person name="Rensing S.A."/>
            <person name="Riano-Pachon D.M."/>
            <person name="Roberts A.W."/>
            <person name="Sato Y."/>
            <person name="Scheller H.V."/>
            <person name="Schulz B."/>
            <person name="Schulz C."/>
            <person name="Shakirov E.V."/>
            <person name="Shibagaki N."/>
            <person name="Shinohara N."/>
            <person name="Shippen D.E."/>
            <person name="Soerensen I."/>
            <person name="Sotooka R."/>
            <person name="Sugimoto N."/>
            <person name="Sugita M."/>
            <person name="Sumikawa N."/>
            <person name="Tanurdzic M."/>
            <person name="Theissen G."/>
            <person name="Ulvskov P."/>
            <person name="Wakazuki S."/>
            <person name="Weng J.K."/>
            <person name="Willats W.W."/>
            <person name="Wipf D."/>
            <person name="Wolf P.G."/>
            <person name="Yang L."/>
            <person name="Zimmer A.D."/>
            <person name="Zhu Q."/>
            <person name="Mitros T."/>
            <person name="Hellsten U."/>
            <person name="Loque D."/>
            <person name="Otillar R."/>
            <person name="Salamov A."/>
            <person name="Schmutz J."/>
            <person name="Shapiro H."/>
            <person name="Lindquist E."/>
            <person name="Lucas S."/>
            <person name="Rokhsar D."/>
            <person name="Grigoriev I.V."/>
        </authorList>
    </citation>
    <scope>NUCLEOTIDE SEQUENCE [LARGE SCALE GENOMIC DNA]</scope>
</reference>
<sequence>MVDRKEWPDLALLSQLYHPRLLGLLPTFPLGATWIQNLFLYVKYLDSTAFPYCMLHSPARLVRGHTYSPGSIYSQRFSHAISQNLSIKNGRIPTKQATPERCLLFPKMRRRETFFRDLNAGVNLPEKFNRGFSFMLGVYMSEALHVPSIQAMLAGNCNPNHPIEHTDLVIATEEAKRCKHLVDNRSTASSCRGESFLDAVKRLDAKPELLDLDTEFFNSHAWSPSGLRQYYRLCIDTSFWKQANLYNIDPESIQFLCMVFTGQRLCQCHMKVVWRLMGNFSLGMQKVSEDGQVLEAVRHFWSPANIVCLARTRQS</sequence>
<dbReference type="Gramene" id="EFJ36075">
    <property type="protein sequence ID" value="EFJ36075"/>
    <property type="gene ID" value="SELMODRAFT_404511"/>
</dbReference>
<dbReference type="EMBL" id="GL377567">
    <property type="protein sequence ID" value="EFJ36075.1"/>
    <property type="molecule type" value="Genomic_DNA"/>
</dbReference>
<dbReference type="HOGENOM" id="CLU_883959_0_0_1"/>
<dbReference type="AlphaFoldDB" id="D8QVK3"/>